<gene>
    <name evidence="2" type="ORF">AOQ84DRAFT_374989</name>
</gene>
<evidence type="ECO:0000313" key="2">
    <source>
        <dbReference type="EMBL" id="OCL10356.1"/>
    </source>
</evidence>
<keyword evidence="3" id="KW-1185">Reference proteome</keyword>
<feature type="region of interest" description="Disordered" evidence="1">
    <location>
        <begin position="106"/>
        <end position="184"/>
    </location>
</feature>
<reference evidence="2 3" key="1">
    <citation type="journal article" date="2016" name="Nat. Commun.">
        <title>Ectomycorrhizal ecology is imprinted in the genome of the dominant symbiotic fungus Cenococcum geophilum.</title>
        <authorList>
            <consortium name="DOE Joint Genome Institute"/>
            <person name="Peter M."/>
            <person name="Kohler A."/>
            <person name="Ohm R.A."/>
            <person name="Kuo A."/>
            <person name="Krutzmann J."/>
            <person name="Morin E."/>
            <person name="Arend M."/>
            <person name="Barry K.W."/>
            <person name="Binder M."/>
            <person name="Choi C."/>
            <person name="Clum A."/>
            <person name="Copeland A."/>
            <person name="Grisel N."/>
            <person name="Haridas S."/>
            <person name="Kipfer T."/>
            <person name="LaButti K."/>
            <person name="Lindquist E."/>
            <person name="Lipzen A."/>
            <person name="Maire R."/>
            <person name="Meier B."/>
            <person name="Mihaltcheva S."/>
            <person name="Molinier V."/>
            <person name="Murat C."/>
            <person name="Poggeler S."/>
            <person name="Quandt C.A."/>
            <person name="Sperisen C."/>
            <person name="Tritt A."/>
            <person name="Tisserant E."/>
            <person name="Crous P.W."/>
            <person name="Henrissat B."/>
            <person name="Nehls U."/>
            <person name="Egli S."/>
            <person name="Spatafora J.W."/>
            <person name="Grigoriev I.V."/>
            <person name="Martin F.M."/>
        </authorList>
    </citation>
    <scope>NUCLEOTIDE SEQUENCE [LARGE SCALE GENOMIC DNA]</scope>
    <source>
        <strain evidence="2 3">CBS 207.34</strain>
    </source>
</reference>
<organism evidence="2 3">
    <name type="scientific">Glonium stellatum</name>
    <dbReference type="NCBI Taxonomy" id="574774"/>
    <lineage>
        <taxon>Eukaryota</taxon>
        <taxon>Fungi</taxon>
        <taxon>Dikarya</taxon>
        <taxon>Ascomycota</taxon>
        <taxon>Pezizomycotina</taxon>
        <taxon>Dothideomycetes</taxon>
        <taxon>Pleosporomycetidae</taxon>
        <taxon>Gloniales</taxon>
        <taxon>Gloniaceae</taxon>
        <taxon>Glonium</taxon>
    </lineage>
</organism>
<dbReference type="EMBL" id="KV749255">
    <property type="protein sequence ID" value="OCL10356.1"/>
    <property type="molecule type" value="Genomic_DNA"/>
</dbReference>
<protein>
    <submittedName>
        <fullName evidence="2">Uncharacterized protein</fullName>
    </submittedName>
</protein>
<name>A0A8E2F4M2_9PEZI</name>
<feature type="compositionally biased region" description="Low complexity" evidence="1">
    <location>
        <begin position="30"/>
        <end position="47"/>
    </location>
</feature>
<evidence type="ECO:0000256" key="1">
    <source>
        <dbReference type="SAM" id="MobiDB-lite"/>
    </source>
</evidence>
<dbReference type="AlphaFoldDB" id="A0A8E2F4M2"/>
<proteinExistence type="predicted"/>
<dbReference type="Proteomes" id="UP000250140">
    <property type="component" value="Unassembled WGS sequence"/>
</dbReference>
<feature type="compositionally biased region" description="Acidic residues" evidence="1">
    <location>
        <begin position="112"/>
        <end position="123"/>
    </location>
</feature>
<accession>A0A8E2F4M2</accession>
<feature type="region of interest" description="Disordered" evidence="1">
    <location>
        <begin position="24"/>
        <end position="49"/>
    </location>
</feature>
<evidence type="ECO:0000313" key="3">
    <source>
        <dbReference type="Proteomes" id="UP000250140"/>
    </source>
</evidence>
<feature type="compositionally biased region" description="Basic and acidic residues" evidence="1">
    <location>
        <begin position="124"/>
        <end position="141"/>
    </location>
</feature>
<sequence>MGRASRVRPPNRFWILAQVNDNNRLATDTNSGDSSNESNDGGSDYSGAYSESEESVTWYSYSSGSVDTPKRKTLVGYVYRFCNGTVENLGRMIARLSAKIHRKEKDIPENYSTDDESETEDELEQKREPESSDDESIRHESEDTDSDNEITGLLTGRKKRNWEKSFTARQKSEAALRRNKSQHIRRRYGRQEIVVTPSC</sequence>